<organism evidence="2 3">
    <name type="scientific">Shewanella piezotolerans (strain WP3 / JCM 13877)</name>
    <dbReference type="NCBI Taxonomy" id="225849"/>
    <lineage>
        <taxon>Bacteria</taxon>
        <taxon>Pseudomonadati</taxon>
        <taxon>Pseudomonadota</taxon>
        <taxon>Gammaproteobacteria</taxon>
        <taxon>Alteromonadales</taxon>
        <taxon>Shewanellaceae</taxon>
        <taxon>Shewanella</taxon>
    </lineage>
</organism>
<evidence type="ECO:0000313" key="2">
    <source>
        <dbReference type="EMBL" id="ACJ29486.1"/>
    </source>
</evidence>
<gene>
    <name evidence="2" type="ordered locus">swp_2758</name>
</gene>
<dbReference type="AlphaFoldDB" id="B8CMU6"/>
<dbReference type="eggNOG" id="ENOG502ZMUV">
    <property type="taxonomic scope" value="Bacteria"/>
</dbReference>
<dbReference type="KEGG" id="swp:swp_2758"/>
<dbReference type="STRING" id="225849.swp_2758"/>
<evidence type="ECO:0000256" key="1">
    <source>
        <dbReference type="SAM" id="Coils"/>
    </source>
</evidence>
<feature type="coiled-coil region" evidence="1">
    <location>
        <begin position="53"/>
        <end position="87"/>
    </location>
</feature>
<keyword evidence="1" id="KW-0175">Coiled coil</keyword>
<dbReference type="RefSeq" id="WP_020912840.1">
    <property type="nucleotide sequence ID" value="NC_011566.1"/>
</dbReference>
<reference evidence="2 3" key="1">
    <citation type="journal article" date="2008" name="PLoS ONE">
        <title>Environmental adaptation: genomic analysis of the piezotolerant and psychrotolerant deep-sea iron reducing bacterium Shewanella piezotolerans WP3.</title>
        <authorList>
            <person name="Wang F."/>
            <person name="Wang J."/>
            <person name="Jian H."/>
            <person name="Zhang B."/>
            <person name="Li S."/>
            <person name="Wang F."/>
            <person name="Zeng X."/>
            <person name="Gao L."/>
            <person name="Bartlett D.H."/>
            <person name="Yu J."/>
            <person name="Hu S."/>
            <person name="Xiao X."/>
        </authorList>
    </citation>
    <scope>NUCLEOTIDE SEQUENCE [LARGE SCALE GENOMIC DNA]</scope>
    <source>
        <strain evidence="3">WP3 / JCM 13877</strain>
    </source>
</reference>
<keyword evidence="3" id="KW-1185">Reference proteome</keyword>
<protein>
    <submittedName>
        <fullName evidence="2">Uncharacterized protein</fullName>
    </submittedName>
</protein>
<proteinExistence type="predicted"/>
<name>B8CMU6_SHEPW</name>
<accession>B8CMU6</accession>
<evidence type="ECO:0000313" key="3">
    <source>
        <dbReference type="Proteomes" id="UP000000753"/>
    </source>
</evidence>
<dbReference type="OrthoDB" id="6265902at2"/>
<sequence>MKENLDLENAIAALDQYGYEKKTSSDLEQARNKPQMIKYIDSLDFNLRRLLILQESVNELVENEKRLLAQQENIQTYKTKIINLSRQFNISYDEVLQVMKQQEANATK</sequence>
<dbReference type="EMBL" id="CP000472">
    <property type="protein sequence ID" value="ACJ29486.1"/>
    <property type="molecule type" value="Genomic_DNA"/>
</dbReference>
<dbReference type="Proteomes" id="UP000000753">
    <property type="component" value="Chromosome"/>
</dbReference>
<dbReference type="HOGENOM" id="CLU_174679_0_0_6"/>